<evidence type="ECO:0000256" key="1">
    <source>
        <dbReference type="SAM" id="Phobius"/>
    </source>
</evidence>
<organism evidence="2 3">
    <name type="scientific">Linnemannia gamsii</name>
    <dbReference type="NCBI Taxonomy" id="64522"/>
    <lineage>
        <taxon>Eukaryota</taxon>
        <taxon>Fungi</taxon>
        <taxon>Fungi incertae sedis</taxon>
        <taxon>Mucoromycota</taxon>
        <taxon>Mortierellomycotina</taxon>
        <taxon>Mortierellomycetes</taxon>
        <taxon>Mortierellales</taxon>
        <taxon>Mortierellaceae</taxon>
        <taxon>Linnemannia</taxon>
    </lineage>
</organism>
<protein>
    <submittedName>
        <fullName evidence="2">Uncharacterized protein</fullName>
    </submittedName>
</protein>
<accession>A0ABQ7JTE1</accession>
<keyword evidence="1" id="KW-0812">Transmembrane</keyword>
<gene>
    <name evidence="2" type="ORF">BGZ96_011059</name>
</gene>
<comment type="caution">
    <text evidence="2">The sequence shown here is derived from an EMBL/GenBank/DDBJ whole genome shotgun (WGS) entry which is preliminary data.</text>
</comment>
<feature type="transmembrane region" description="Helical" evidence="1">
    <location>
        <begin position="217"/>
        <end position="237"/>
    </location>
</feature>
<evidence type="ECO:0000313" key="3">
    <source>
        <dbReference type="Proteomes" id="UP001194696"/>
    </source>
</evidence>
<keyword evidence="3" id="KW-1185">Reference proteome</keyword>
<reference evidence="2 3" key="1">
    <citation type="journal article" date="2020" name="Fungal Divers.">
        <title>Resolving the Mortierellaceae phylogeny through synthesis of multi-gene phylogenetics and phylogenomics.</title>
        <authorList>
            <person name="Vandepol N."/>
            <person name="Liber J."/>
            <person name="Desiro A."/>
            <person name="Na H."/>
            <person name="Kennedy M."/>
            <person name="Barry K."/>
            <person name="Grigoriev I.V."/>
            <person name="Miller A.N."/>
            <person name="O'Donnell K."/>
            <person name="Stajich J.E."/>
            <person name="Bonito G."/>
        </authorList>
    </citation>
    <scope>NUCLEOTIDE SEQUENCE [LARGE SCALE GENOMIC DNA]</scope>
    <source>
        <strain evidence="2 3">AD045</strain>
    </source>
</reference>
<proteinExistence type="predicted"/>
<dbReference type="Proteomes" id="UP001194696">
    <property type="component" value="Unassembled WGS sequence"/>
</dbReference>
<evidence type="ECO:0000313" key="2">
    <source>
        <dbReference type="EMBL" id="KAG0284585.1"/>
    </source>
</evidence>
<sequence>MCINNPAAAAAAPISIKEYPILWWTTWFWADEKEDRLIDTCGLPYNCRMTHIRAVYNEASTTVFHGSMFYENIKDLPPLEDAQNPKKAWVMNTEYIRMLDQDDEAYLRLLRYKSPGNVTVAQTLEHLSPSLRRYYDTGDSHSNWGVDGRGATCKMCKLTHDLAEGIFHLVPGGPAGSSIRTPITPAMAARSVLFQRNAVDWTCQEGKWNWLDWAYDFWSWLVANVFIVLIGFSLLAPPRLVRNTLVRTVGIVVGKVRKVADGRRNHSHYHYHKGDNESHPLFDN</sequence>
<dbReference type="EMBL" id="JAAAIM010000755">
    <property type="protein sequence ID" value="KAG0284585.1"/>
    <property type="molecule type" value="Genomic_DNA"/>
</dbReference>
<keyword evidence="1" id="KW-1133">Transmembrane helix</keyword>
<name>A0ABQ7JTE1_9FUNG</name>
<keyword evidence="1" id="KW-0472">Membrane</keyword>